<accession>A0A317CKB9</accession>
<name>A0A317CKB9_9GAMM</name>
<dbReference type="OrthoDB" id="5625835at2"/>
<protein>
    <submittedName>
        <fullName evidence="1">Uncharacterized protein</fullName>
    </submittedName>
</protein>
<comment type="caution">
    <text evidence="1">The sequence shown here is derived from an EMBL/GenBank/DDBJ whole genome shotgun (WGS) entry which is preliminary data.</text>
</comment>
<dbReference type="Proteomes" id="UP000245506">
    <property type="component" value="Unassembled WGS sequence"/>
</dbReference>
<proteinExistence type="predicted"/>
<sequence length="255" mass="26733">MDMIRWLASNIVVQVAWGLGLLAVALAFLFGGTKSADEHATVETSPIEVVAEAEVVAEPVAVVQAAVATAAVTTAVAAVSTEVKEEAAPVEAVAEASTEVVDTVVVEVPATDEAVVAEVTEVEAPVVEAPVVEEALAVESIEAEAVLDSASVEGKSSDDILMMAREAYWNNGLDEAAELYGFLIEREPNVIEHKGELGNVLWKQGYPAKAAELYAEIAAPMIEKGNGERVSNMVGFIGLFYPARAASIRELLAAN</sequence>
<gene>
    <name evidence="1" type="ORF">DKT75_02945</name>
</gene>
<dbReference type="InterPro" id="IPR011990">
    <property type="entry name" value="TPR-like_helical_dom_sf"/>
</dbReference>
<dbReference type="AlphaFoldDB" id="A0A317CKB9"/>
<evidence type="ECO:0000313" key="1">
    <source>
        <dbReference type="EMBL" id="PWQ98779.1"/>
    </source>
</evidence>
<evidence type="ECO:0000313" key="2">
    <source>
        <dbReference type="Proteomes" id="UP000245506"/>
    </source>
</evidence>
<reference evidence="1 2" key="1">
    <citation type="submission" date="2018-05" db="EMBL/GenBank/DDBJ databases">
        <title>Leucothrix arctica sp. nov., isolated from Arctic seawater.</title>
        <authorList>
            <person name="Choi A."/>
            <person name="Baek K."/>
        </authorList>
    </citation>
    <scope>NUCLEOTIDE SEQUENCE [LARGE SCALE GENOMIC DNA]</scope>
    <source>
        <strain evidence="1 2">IMCC9719</strain>
    </source>
</reference>
<dbReference type="RefSeq" id="WP_109821935.1">
    <property type="nucleotide sequence ID" value="NZ_QGKL01000010.1"/>
</dbReference>
<dbReference type="EMBL" id="QGKL01000010">
    <property type="protein sequence ID" value="PWQ98779.1"/>
    <property type="molecule type" value="Genomic_DNA"/>
</dbReference>
<dbReference type="SUPFAM" id="SSF48452">
    <property type="entry name" value="TPR-like"/>
    <property type="match status" value="1"/>
</dbReference>
<keyword evidence="2" id="KW-1185">Reference proteome</keyword>
<organism evidence="1 2">
    <name type="scientific">Leucothrix arctica</name>
    <dbReference type="NCBI Taxonomy" id="1481894"/>
    <lineage>
        <taxon>Bacteria</taxon>
        <taxon>Pseudomonadati</taxon>
        <taxon>Pseudomonadota</taxon>
        <taxon>Gammaproteobacteria</taxon>
        <taxon>Thiotrichales</taxon>
        <taxon>Thiotrichaceae</taxon>
        <taxon>Leucothrix</taxon>
    </lineage>
</organism>